<sequence>MPTTGAESPPRLTYTLVPDHLAATAKNTELTLKAENRTGRTVTVYRITLRIPQGSGEKELTGQKAGDIGINVPADWEPYRLDTTRQLEIGIKASDDEGIDVPHKASVSFTLTRLAANGAEGQVTVTACEKPSVSGTPRTRPMSLSKTSPEFVFRDFRPDPYMVDADHPSTNLVWTTQRPAQTDAVYWLTHSTPTGESPRVNVSNVTSYALSPLHDTICLLKAELTPKKGPAVTASLTSTVLVANSAVQAARLTADRAVRLLNRPLANGGPVTGYTPSDWRAKPISPAERITTDTDGLLLATARSQDSGKAVTLTLDLHKGPTSLCTMTTQAGLTEQTLSLPVPADHAVAVTTSVSATDPDNKWYLVTLDWRPFGGGRLTR</sequence>
<name>A0ABW7TH93_9ACTN</name>
<dbReference type="EMBL" id="JBIRRB010000026">
    <property type="protein sequence ID" value="MFI0915511.1"/>
    <property type="molecule type" value="Genomic_DNA"/>
</dbReference>
<accession>A0ABW7TH93</accession>
<keyword evidence="2" id="KW-1185">Reference proteome</keyword>
<evidence type="ECO:0000313" key="1">
    <source>
        <dbReference type="EMBL" id="MFI0915511.1"/>
    </source>
</evidence>
<evidence type="ECO:0000313" key="2">
    <source>
        <dbReference type="Proteomes" id="UP001611162"/>
    </source>
</evidence>
<protein>
    <submittedName>
        <fullName evidence="1">Uncharacterized protein</fullName>
    </submittedName>
</protein>
<proteinExistence type="predicted"/>
<dbReference type="RefSeq" id="WP_229353268.1">
    <property type="nucleotide sequence ID" value="NZ_JBIRRB010000026.1"/>
</dbReference>
<comment type="caution">
    <text evidence="1">The sequence shown here is derived from an EMBL/GenBank/DDBJ whole genome shotgun (WGS) entry which is preliminary data.</text>
</comment>
<reference evidence="1 2" key="1">
    <citation type="submission" date="2024-10" db="EMBL/GenBank/DDBJ databases">
        <title>The Natural Products Discovery Center: Release of the First 8490 Sequenced Strains for Exploring Actinobacteria Biosynthetic Diversity.</title>
        <authorList>
            <person name="Kalkreuter E."/>
            <person name="Kautsar S.A."/>
            <person name="Yang D."/>
            <person name="Bader C.D."/>
            <person name="Teijaro C.N."/>
            <person name="Fluegel L."/>
            <person name="Davis C.M."/>
            <person name="Simpson J.R."/>
            <person name="Lauterbach L."/>
            <person name="Steele A.D."/>
            <person name="Gui C."/>
            <person name="Meng S."/>
            <person name="Li G."/>
            <person name="Viehrig K."/>
            <person name="Ye F."/>
            <person name="Su P."/>
            <person name="Kiefer A.F."/>
            <person name="Nichols A."/>
            <person name="Cepeda A.J."/>
            <person name="Yan W."/>
            <person name="Fan B."/>
            <person name="Jiang Y."/>
            <person name="Adhikari A."/>
            <person name="Zheng C.-J."/>
            <person name="Schuster L."/>
            <person name="Cowan T.M."/>
            <person name="Smanski M.J."/>
            <person name="Chevrette M.G."/>
            <person name="De Carvalho L.P.S."/>
            <person name="Shen B."/>
        </authorList>
    </citation>
    <scope>NUCLEOTIDE SEQUENCE [LARGE SCALE GENOMIC DNA]</scope>
    <source>
        <strain evidence="1 2">NPDC020979</strain>
    </source>
</reference>
<dbReference type="Proteomes" id="UP001611162">
    <property type="component" value="Unassembled WGS sequence"/>
</dbReference>
<gene>
    <name evidence="1" type="ORF">ACH4TF_34580</name>
</gene>
<organism evidence="1 2">
    <name type="scientific">Streptomyces abikoensis</name>
    <dbReference type="NCBI Taxonomy" id="97398"/>
    <lineage>
        <taxon>Bacteria</taxon>
        <taxon>Bacillati</taxon>
        <taxon>Actinomycetota</taxon>
        <taxon>Actinomycetes</taxon>
        <taxon>Kitasatosporales</taxon>
        <taxon>Streptomycetaceae</taxon>
        <taxon>Streptomyces</taxon>
    </lineage>
</organism>